<feature type="region of interest" description="Disordered" evidence="1">
    <location>
        <begin position="52"/>
        <end position="141"/>
    </location>
</feature>
<dbReference type="OrthoDB" id="10387363at2759"/>
<comment type="caution">
    <text evidence="2">The sequence shown here is derived from an EMBL/GenBank/DDBJ whole genome shotgun (WGS) entry which is preliminary data.</text>
</comment>
<evidence type="ECO:0000313" key="2">
    <source>
        <dbReference type="EMBL" id="PIC11921.1"/>
    </source>
</evidence>
<accession>A0A2G5SAK8</accession>
<feature type="compositionally biased region" description="Acidic residues" evidence="1">
    <location>
        <begin position="114"/>
        <end position="127"/>
    </location>
</feature>
<protein>
    <submittedName>
        <fullName evidence="2">Uncharacterized protein</fullName>
    </submittedName>
</protein>
<feature type="compositionally biased region" description="Acidic residues" evidence="1">
    <location>
        <begin position="84"/>
        <end position="100"/>
    </location>
</feature>
<evidence type="ECO:0000313" key="3">
    <source>
        <dbReference type="Proteomes" id="UP000230233"/>
    </source>
</evidence>
<sequence length="141" mass="15998">MMCSINESYYEAIKQGYRELVEEDSSEKAALLKEKRESASYNFMAVFYGSDDNGYEADDECEDKEVKKANQPNEQKVNVYVEILNDDDTESDDDESDSESSSESSFTGSSSADESNDESDDSEDNENGENLHQYFLLQHDI</sequence>
<feature type="compositionally biased region" description="Low complexity" evidence="1">
    <location>
        <begin position="101"/>
        <end position="113"/>
    </location>
</feature>
<evidence type="ECO:0000256" key="1">
    <source>
        <dbReference type="SAM" id="MobiDB-lite"/>
    </source>
</evidence>
<organism evidence="2 3">
    <name type="scientific">Caenorhabditis nigoni</name>
    <dbReference type="NCBI Taxonomy" id="1611254"/>
    <lineage>
        <taxon>Eukaryota</taxon>
        <taxon>Metazoa</taxon>
        <taxon>Ecdysozoa</taxon>
        <taxon>Nematoda</taxon>
        <taxon>Chromadorea</taxon>
        <taxon>Rhabditida</taxon>
        <taxon>Rhabditina</taxon>
        <taxon>Rhabditomorpha</taxon>
        <taxon>Rhabditoidea</taxon>
        <taxon>Rhabditidae</taxon>
        <taxon>Peloderinae</taxon>
        <taxon>Caenorhabditis</taxon>
    </lineage>
</organism>
<gene>
    <name evidence="2" type="ORF">B9Z55_028754</name>
</gene>
<dbReference type="Proteomes" id="UP000230233">
    <property type="component" value="Unassembled WGS sequence"/>
</dbReference>
<dbReference type="EMBL" id="PDUG01000034">
    <property type="protein sequence ID" value="PIC11921.1"/>
    <property type="molecule type" value="Genomic_DNA"/>
</dbReference>
<feature type="compositionally biased region" description="Acidic residues" evidence="1">
    <location>
        <begin position="53"/>
        <end position="63"/>
    </location>
</feature>
<keyword evidence="3" id="KW-1185">Reference proteome</keyword>
<name>A0A2G5SAK8_9PELO</name>
<reference evidence="3" key="1">
    <citation type="submission" date="2017-10" db="EMBL/GenBank/DDBJ databases">
        <title>Rapid genome shrinkage in a self-fertile nematode reveals novel sperm competition proteins.</title>
        <authorList>
            <person name="Yin D."/>
            <person name="Schwarz E.M."/>
            <person name="Thomas C.G."/>
            <person name="Felde R.L."/>
            <person name="Korf I.F."/>
            <person name="Cutter A.D."/>
            <person name="Schartner C.M."/>
            <person name="Ralston E.J."/>
            <person name="Meyer B.J."/>
            <person name="Haag E.S."/>
        </authorList>
    </citation>
    <scope>NUCLEOTIDE SEQUENCE [LARGE SCALE GENOMIC DNA]</scope>
    <source>
        <strain evidence="3">JU1422</strain>
    </source>
</reference>
<dbReference type="AlphaFoldDB" id="A0A2G5SAK8"/>
<proteinExistence type="predicted"/>